<accession>A0A7C9HQV5</accession>
<reference evidence="2 3" key="1">
    <citation type="submission" date="2019-12" db="EMBL/GenBank/DDBJ databases">
        <title>Deinococcus sp. HMF7620 Genome sequencing and assembly.</title>
        <authorList>
            <person name="Kang H."/>
            <person name="Kim H."/>
            <person name="Joh K."/>
        </authorList>
    </citation>
    <scope>NUCLEOTIDE SEQUENCE [LARGE SCALE GENOMIC DNA]</scope>
    <source>
        <strain evidence="2 3">HMF7620</strain>
    </source>
</reference>
<dbReference type="RefSeq" id="WP_157458554.1">
    <property type="nucleotide sequence ID" value="NZ_WQLB01000007.1"/>
</dbReference>
<keyword evidence="1" id="KW-0732">Signal</keyword>
<name>A0A7C9HQV5_9DEIO</name>
<protein>
    <submittedName>
        <fullName evidence="2">Uncharacterized protein</fullName>
    </submittedName>
</protein>
<evidence type="ECO:0000313" key="2">
    <source>
        <dbReference type="EMBL" id="MVN86489.1"/>
    </source>
</evidence>
<keyword evidence="3" id="KW-1185">Reference proteome</keyword>
<evidence type="ECO:0000313" key="3">
    <source>
        <dbReference type="Proteomes" id="UP000483286"/>
    </source>
</evidence>
<dbReference type="EMBL" id="WQLB01000007">
    <property type="protein sequence ID" value="MVN86489.1"/>
    <property type="molecule type" value="Genomic_DNA"/>
</dbReference>
<dbReference type="AlphaFoldDB" id="A0A7C9HQV5"/>
<proteinExistence type="predicted"/>
<evidence type="ECO:0000256" key="1">
    <source>
        <dbReference type="SAM" id="SignalP"/>
    </source>
</evidence>
<dbReference type="Proteomes" id="UP000483286">
    <property type="component" value="Unassembled WGS sequence"/>
</dbReference>
<comment type="caution">
    <text evidence="2">The sequence shown here is derived from an EMBL/GenBank/DDBJ whole genome shotgun (WGS) entry which is preliminary data.</text>
</comment>
<gene>
    <name evidence="2" type="ORF">GO986_06890</name>
</gene>
<organism evidence="2 3">
    <name type="scientific">Deinococcus arboris</name>
    <dbReference type="NCBI Taxonomy" id="2682977"/>
    <lineage>
        <taxon>Bacteria</taxon>
        <taxon>Thermotogati</taxon>
        <taxon>Deinococcota</taxon>
        <taxon>Deinococci</taxon>
        <taxon>Deinococcales</taxon>
        <taxon>Deinococcaceae</taxon>
        <taxon>Deinococcus</taxon>
    </lineage>
</organism>
<feature type="chain" id="PRO_5028800685" evidence="1">
    <location>
        <begin position="24"/>
        <end position="249"/>
    </location>
</feature>
<sequence length="249" mass="26045">MKRPVLRAALMVLTGLAPGTSAAAQTTLTGTVKAQSEHTDEALIAVPWRGGAGQVEGRVASSLGVSKVIVSAPMSASGQFSLKLPAALDSSLLPPATRSPLPGTLFAPSPGATCTGAIQASDPTARVVQLALSVKAVNTGGEIFSVISSGQYDEAQAASLGRTQTGLIYYAERPVQMRGTQSCQWRDQDYLNKMTIVVAGQLTQGWNRMTLDVTAITKGAEVDTTFRLTSGALPTNDWTLLPDAQTEER</sequence>
<feature type="signal peptide" evidence="1">
    <location>
        <begin position="1"/>
        <end position="23"/>
    </location>
</feature>